<evidence type="ECO:0000256" key="7">
    <source>
        <dbReference type="ARBA" id="ARBA00023136"/>
    </source>
</evidence>
<keyword evidence="5" id="KW-0547">Nucleotide-binding</keyword>
<dbReference type="InterPro" id="IPR003593">
    <property type="entry name" value="AAA+_ATPase"/>
</dbReference>
<dbReference type="InterPro" id="IPR003439">
    <property type="entry name" value="ABC_transporter-like_ATP-bd"/>
</dbReference>
<evidence type="ECO:0000256" key="2">
    <source>
        <dbReference type="ARBA" id="ARBA00022448"/>
    </source>
</evidence>
<keyword evidence="4" id="KW-0677">Repeat</keyword>
<keyword evidence="7" id="KW-0472">Membrane</keyword>
<sequence length="532" mass="56554">MNSGSVAPPAWQCRAMTVAYGDFIALDGVDVGFERGRIHAVVGQNGAGKTTFARAIAGIVRPRQGQILVDGREIEPGKVRAARDAGVELVHQSFALPPSFTIAEAMEFGTRKHGQLFTASGLARRWTQHLAELDVTADVRSRIRDLPVETQQGVEIARALVTDADLLILDEPTAVLSPSGVERLFERVRRLKARGVTVILILHKIREVLAIADTVTVLRGGRLVAAGLARQALDPVALSDLIIGGPAAQGAEAAVGLAAGAPAEHAMASNKAAIEPIARLEDITTEGRAEAPALDHASVALHAGEILGVAGVEGNGQRSLVEALCGLAKLKEGRIMMGGRDISREDLGERRKQGLRVIPFERNSEGLSLSSALWENWAASRLLAGPLLSYIRPQRLRAQARAAFDRWSVRYAGPSQPAGALSGGNAQKVIFSRELDGQARLIIAAQPTRGLDIGATAFVWKALREARDTGAAVLMISSDLDELFDTADRLIVMLSGRVVAEFRPPYDMTRVGAAMTGAVTEALSEPLTGARP</sequence>
<feature type="domain" description="ABC transporter" evidence="8">
    <location>
        <begin position="278"/>
        <end position="520"/>
    </location>
</feature>
<keyword evidence="10" id="KW-1185">Reference proteome</keyword>
<evidence type="ECO:0000259" key="8">
    <source>
        <dbReference type="PROSITE" id="PS50893"/>
    </source>
</evidence>
<accession>A0ABX3PD92</accession>
<keyword evidence="3" id="KW-0762">Sugar transport</keyword>
<keyword evidence="6 9" id="KW-0067">ATP-binding</keyword>
<dbReference type="PROSITE" id="PS00211">
    <property type="entry name" value="ABC_TRANSPORTER_1"/>
    <property type="match status" value="1"/>
</dbReference>
<reference evidence="9 10" key="1">
    <citation type="journal article" date="2017" name="Antonie Van Leeuwenhoek">
        <title>Rhizobium rhizosphaerae sp. nov., a novel species isolated from rice rhizosphere.</title>
        <authorList>
            <person name="Zhao J.J."/>
            <person name="Zhang J."/>
            <person name="Zhang R.J."/>
            <person name="Zhang C.W."/>
            <person name="Yin H.Q."/>
            <person name="Zhang X.X."/>
        </authorList>
    </citation>
    <scope>NUCLEOTIDE SEQUENCE [LARGE SCALE GENOMIC DNA]</scope>
    <source>
        <strain evidence="9 10">RD15</strain>
    </source>
</reference>
<evidence type="ECO:0000256" key="5">
    <source>
        <dbReference type="ARBA" id="ARBA00022741"/>
    </source>
</evidence>
<dbReference type="GO" id="GO:0005524">
    <property type="term" value="F:ATP binding"/>
    <property type="evidence" value="ECO:0007669"/>
    <property type="project" value="UniProtKB-KW"/>
</dbReference>
<evidence type="ECO:0000256" key="1">
    <source>
        <dbReference type="ARBA" id="ARBA00005417"/>
    </source>
</evidence>
<comment type="caution">
    <text evidence="9">The sequence shown here is derived from an EMBL/GenBank/DDBJ whole genome shotgun (WGS) entry which is preliminary data.</text>
</comment>
<dbReference type="RefSeq" id="WP_081176037.1">
    <property type="nucleotide sequence ID" value="NZ_MSPX01000007.1"/>
</dbReference>
<gene>
    <name evidence="9" type="ORF">BTR14_10110</name>
</gene>
<evidence type="ECO:0000313" key="9">
    <source>
        <dbReference type="EMBL" id="OQP86382.1"/>
    </source>
</evidence>
<dbReference type="PANTHER" id="PTHR43790:SF9">
    <property type="entry name" value="GALACTOFURANOSE TRANSPORTER ATP-BINDING PROTEIN YTFR"/>
    <property type="match status" value="1"/>
</dbReference>
<evidence type="ECO:0000256" key="4">
    <source>
        <dbReference type="ARBA" id="ARBA00022737"/>
    </source>
</evidence>
<keyword evidence="2" id="KW-0813">Transport</keyword>
<evidence type="ECO:0000256" key="3">
    <source>
        <dbReference type="ARBA" id="ARBA00022597"/>
    </source>
</evidence>
<protein>
    <submittedName>
        <fullName evidence="9">ABC transporter ATP-binding protein</fullName>
    </submittedName>
</protein>
<dbReference type="InterPro" id="IPR050107">
    <property type="entry name" value="ABC_carbohydrate_import_ATPase"/>
</dbReference>
<dbReference type="InterPro" id="IPR017871">
    <property type="entry name" value="ABC_transporter-like_CS"/>
</dbReference>
<comment type="similarity">
    <text evidence="1">Belongs to the ABC transporter superfamily.</text>
</comment>
<name>A0ABX3PD92_9HYPH</name>
<dbReference type="SUPFAM" id="SSF52540">
    <property type="entry name" value="P-loop containing nucleoside triphosphate hydrolases"/>
    <property type="match status" value="2"/>
</dbReference>
<dbReference type="PROSITE" id="PS50893">
    <property type="entry name" value="ABC_TRANSPORTER_2"/>
    <property type="match status" value="2"/>
</dbReference>
<dbReference type="CDD" id="cd03216">
    <property type="entry name" value="ABC_Carb_Monos_I"/>
    <property type="match status" value="1"/>
</dbReference>
<dbReference type="PANTHER" id="PTHR43790">
    <property type="entry name" value="CARBOHYDRATE TRANSPORT ATP-BINDING PROTEIN MG119-RELATED"/>
    <property type="match status" value="1"/>
</dbReference>
<feature type="domain" description="ABC transporter" evidence="8">
    <location>
        <begin position="11"/>
        <end position="245"/>
    </location>
</feature>
<evidence type="ECO:0000313" key="10">
    <source>
        <dbReference type="Proteomes" id="UP000192652"/>
    </source>
</evidence>
<dbReference type="Proteomes" id="UP000192652">
    <property type="component" value="Unassembled WGS sequence"/>
</dbReference>
<organism evidence="9 10">
    <name type="scientific">Xaviernesmea rhizosphaerae</name>
    <dbReference type="NCBI Taxonomy" id="1672749"/>
    <lineage>
        <taxon>Bacteria</taxon>
        <taxon>Pseudomonadati</taxon>
        <taxon>Pseudomonadota</taxon>
        <taxon>Alphaproteobacteria</taxon>
        <taxon>Hyphomicrobiales</taxon>
        <taxon>Rhizobiaceae</taxon>
        <taxon>Rhizobium/Agrobacterium group</taxon>
        <taxon>Xaviernesmea</taxon>
    </lineage>
</organism>
<dbReference type="InterPro" id="IPR027417">
    <property type="entry name" value="P-loop_NTPase"/>
</dbReference>
<evidence type="ECO:0000256" key="6">
    <source>
        <dbReference type="ARBA" id="ARBA00022840"/>
    </source>
</evidence>
<dbReference type="EMBL" id="MSPX01000007">
    <property type="protein sequence ID" value="OQP86382.1"/>
    <property type="molecule type" value="Genomic_DNA"/>
</dbReference>
<dbReference type="CDD" id="cd03215">
    <property type="entry name" value="ABC_Carb_Monos_II"/>
    <property type="match status" value="1"/>
</dbReference>
<dbReference type="Gene3D" id="3.40.50.300">
    <property type="entry name" value="P-loop containing nucleotide triphosphate hydrolases"/>
    <property type="match status" value="2"/>
</dbReference>
<proteinExistence type="inferred from homology"/>
<dbReference type="SMART" id="SM00382">
    <property type="entry name" value="AAA"/>
    <property type="match status" value="1"/>
</dbReference>
<dbReference type="Pfam" id="PF00005">
    <property type="entry name" value="ABC_tran"/>
    <property type="match status" value="2"/>
</dbReference>